<accession>C1F710</accession>
<feature type="transmembrane region" description="Helical" evidence="4">
    <location>
        <begin position="213"/>
        <end position="231"/>
    </location>
</feature>
<dbReference type="SUPFAM" id="SSF52540">
    <property type="entry name" value="P-loop containing nucleoside triphosphate hydrolases"/>
    <property type="match status" value="1"/>
</dbReference>
<name>C1F710_ACIC5</name>
<dbReference type="InterPro" id="IPR045076">
    <property type="entry name" value="MutS"/>
</dbReference>
<dbReference type="Gene3D" id="1.10.1420.10">
    <property type="match status" value="1"/>
</dbReference>
<dbReference type="Pfam" id="PF00488">
    <property type="entry name" value="MutS_V"/>
    <property type="match status" value="1"/>
</dbReference>
<dbReference type="STRING" id="240015.ACP_3480"/>
<dbReference type="GO" id="GO:0006298">
    <property type="term" value="P:mismatch repair"/>
    <property type="evidence" value="ECO:0007669"/>
    <property type="project" value="InterPro"/>
</dbReference>
<dbReference type="SMART" id="SM00534">
    <property type="entry name" value="MUTSac"/>
    <property type="match status" value="1"/>
</dbReference>
<protein>
    <submittedName>
        <fullName evidence="6">MutS domain protein</fullName>
    </submittedName>
</protein>
<keyword evidence="2" id="KW-0067">ATP-binding</keyword>
<dbReference type="AlphaFoldDB" id="C1F710"/>
<gene>
    <name evidence="6" type="ordered locus">ACP_3480</name>
</gene>
<dbReference type="KEGG" id="aca:ACP_3480"/>
<dbReference type="InterPro" id="IPR027417">
    <property type="entry name" value="P-loop_NTPase"/>
</dbReference>
<keyword evidence="4" id="KW-0472">Membrane</keyword>
<dbReference type="eggNOG" id="COG0249">
    <property type="taxonomic scope" value="Bacteria"/>
</dbReference>
<dbReference type="Proteomes" id="UP000002207">
    <property type="component" value="Chromosome"/>
</dbReference>
<feature type="transmembrane region" description="Helical" evidence="4">
    <location>
        <begin position="237"/>
        <end position="255"/>
    </location>
</feature>
<dbReference type="InterPro" id="IPR023298">
    <property type="entry name" value="ATPase_P-typ_TM_dom_sf"/>
</dbReference>
<evidence type="ECO:0000256" key="3">
    <source>
        <dbReference type="ARBA" id="ARBA00023125"/>
    </source>
</evidence>
<keyword evidence="4" id="KW-1133">Transmembrane helix</keyword>
<dbReference type="GO" id="GO:0030983">
    <property type="term" value="F:mismatched DNA binding"/>
    <property type="evidence" value="ECO:0007669"/>
    <property type="project" value="InterPro"/>
</dbReference>
<feature type="domain" description="DNA mismatch repair proteins mutS family" evidence="5">
    <location>
        <begin position="427"/>
        <end position="611"/>
    </location>
</feature>
<proteinExistence type="predicted"/>
<dbReference type="InterPro" id="IPR000432">
    <property type="entry name" value="DNA_mismatch_repair_MutS_C"/>
</dbReference>
<evidence type="ECO:0000313" key="7">
    <source>
        <dbReference type="Proteomes" id="UP000002207"/>
    </source>
</evidence>
<feature type="transmembrane region" description="Helical" evidence="4">
    <location>
        <begin position="333"/>
        <end position="352"/>
    </location>
</feature>
<keyword evidence="1" id="KW-0547">Nucleotide-binding</keyword>
<keyword evidence="7" id="KW-1185">Reference proteome</keyword>
<dbReference type="SUPFAM" id="SSF48334">
    <property type="entry name" value="DNA repair protein MutS, domain III"/>
    <property type="match status" value="1"/>
</dbReference>
<dbReference type="GO" id="GO:0140664">
    <property type="term" value="F:ATP-dependent DNA damage sensor activity"/>
    <property type="evidence" value="ECO:0007669"/>
    <property type="project" value="InterPro"/>
</dbReference>
<reference evidence="6 7" key="1">
    <citation type="journal article" date="2009" name="Appl. Environ. Microbiol.">
        <title>Three genomes from the phylum Acidobacteria provide insight into the lifestyles of these microorganisms in soils.</title>
        <authorList>
            <person name="Ward N.L."/>
            <person name="Challacombe J.F."/>
            <person name="Janssen P.H."/>
            <person name="Henrissat B."/>
            <person name="Coutinho P.M."/>
            <person name="Wu M."/>
            <person name="Xie G."/>
            <person name="Haft D.H."/>
            <person name="Sait M."/>
            <person name="Badger J."/>
            <person name="Barabote R.D."/>
            <person name="Bradley B."/>
            <person name="Brettin T.S."/>
            <person name="Brinkac L.M."/>
            <person name="Bruce D."/>
            <person name="Creasy T."/>
            <person name="Daugherty S.C."/>
            <person name="Davidsen T.M."/>
            <person name="DeBoy R.T."/>
            <person name="Detter J.C."/>
            <person name="Dodson R.J."/>
            <person name="Durkin A.S."/>
            <person name="Ganapathy A."/>
            <person name="Gwinn-Giglio M."/>
            <person name="Han C.S."/>
            <person name="Khouri H."/>
            <person name="Kiss H."/>
            <person name="Kothari S.P."/>
            <person name="Madupu R."/>
            <person name="Nelson K.E."/>
            <person name="Nelson W.C."/>
            <person name="Paulsen I."/>
            <person name="Penn K."/>
            <person name="Ren Q."/>
            <person name="Rosovitz M.J."/>
            <person name="Selengut J.D."/>
            <person name="Shrivastava S."/>
            <person name="Sullivan S.A."/>
            <person name="Tapia R."/>
            <person name="Thompson L.S."/>
            <person name="Watkins K.L."/>
            <person name="Yang Q."/>
            <person name="Yu C."/>
            <person name="Zafar N."/>
            <person name="Zhou L."/>
            <person name="Kuske C.R."/>
        </authorList>
    </citation>
    <scope>NUCLEOTIDE SEQUENCE [LARGE SCALE GENOMIC DNA]</scope>
    <source>
        <strain evidence="7">ATCC 51196 / DSM 11244 / BCRC 80197 / JCM 7670 / NBRC 15755 / NCIMB 13165 / 161</strain>
    </source>
</reference>
<dbReference type="Gene3D" id="3.40.50.300">
    <property type="entry name" value="P-loop containing nucleotide triphosphate hydrolases"/>
    <property type="match status" value="1"/>
</dbReference>
<dbReference type="GO" id="GO:0005524">
    <property type="term" value="F:ATP binding"/>
    <property type="evidence" value="ECO:0007669"/>
    <property type="project" value="UniProtKB-KW"/>
</dbReference>
<feature type="transmembrane region" description="Helical" evidence="4">
    <location>
        <begin position="32"/>
        <end position="52"/>
    </location>
</feature>
<dbReference type="GO" id="GO:0005829">
    <property type="term" value="C:cytosol"/>
    <property type="evidence" value="ECO:0007669"/>
    <property type="project" value="TreeGrafter"/>
</dbReference>
<keyword evidence="4" id="KW-0812">Transmembrane</keyword>
<evidence type="ECO:0000313" key="6">
    <source>
        <dbReference type="EMBL" id="ACO31936.1"/>
    </source>
</evidence>
<evidence type="ECO:0000259" key="5">
    <source>
        <dbReference type="SMART" id="SM00534"/>
    </source>
</evidence>
<dbReference type="HOGENOM" id="CLU_030717_0_0_0"/>
<dbReference type="PANTHER" id="PTHR11361:SF99">
    <property type="entry name" value="DNA MISMATCH REPAIR PROTEIN"/>
    <property type="match status" value="1"/>
</dbReference>
<sequence length="612" mass="67419">MTPASPLPRYQQALAAATRNSTRFQRLDRRWVAAKIILFLIFAVASLAVIHYAPQYSFALALLIVAIIVTFVLHERTLARLRRSQRLMRFCEQAMARLEDRWPGTGASGERFLDNAHLYARDLDLFGSGSLFELLSICRTRSGEETLAHWLLTPALVEVIGQRQSAVQDLAPRFDFREAMALAGEEMQVGVHPEKFIAWCEAPSPLARFFSRFIAPLLALLWVATLVLWFIEYARTGVAGSPLWIIAISVLNYGVRFLFGKGAESAADAVEEAVTAHDLALLSAVFELMEHEAFQSEKLLALQSVVGRQPECASRALRSLNRRLQWLESRHNMALRLFAPFLFTTTLLVSPVEAWRQQHGRHLQAWLTAAGEIEALLSLSCYAAEHPQAVFPAFTAETPTFHATALTHPLLPASRAVPNDVRLDASLQLIVLSGPNMAGKSTLLRAIGLNAVLAQAGAPVCAAQLTLSPLAVAASICVLDSLQGGLSRFYAEIQRLKQMQDRALATPGVLFLLDELFSGTNSNDRRTGTEAIVRTLLRHAAIGIVTTHDLALTQIVDRLGDRPGDQLGGHAANYHFGDRFHSGELHFDYRMTPGIVESTNALQLMRAVGLDV</sequence>
<evidence type="ECO:0000256" key="1">
    <source>
        <dbReference type="ARBA" id="ARBA00022741"/>
    </source>
</evidence>
<dbReference type="OrthoDB" id="9802448at2"/>
<keyword evidence="3" id="KW-0238">DNA-binding</keyword>
<dbReference type="PANTHER" id="PTHR11361">
    <property type="entry name" value="DNA MISMATCH REPAIR PROTEIN MUTS FAMILY MEMBER"/>
    <property type="match status" value="1"/>
</dbReference>
<evidence type="ECO:0000256" key="4">
    <source>
        <dbReference type="SAM" id="Phobius"/>
    </source>
</evidence>
<organism evidence="6 7">
    <name type="scientific">Acidobacterium capsulatum (strain ATCC 51196 / DSM 11244 / BCRC 80197 / JCM 7670 / NBRC 15755 / NCIMB 13165 / 161)</name>
    <dbReference type="NCBI Taxonomy" id="240015"/>
    <lineage>
        <taxon>Bacteria</taxon>
        <taxon>Pseudomonadati</taxon>
        <taxon>Acidobacteriota</taxon>
        <taxon>Terriglobia</taxon>
        <taxon>Terriglobales</taxon>
        <taxon>Acidobacteriaceae</taxon>
        <taxon>Acidobacterium</taxon>
    </lineage>
</organism>
<dbReference type="RefSeq" id="WP_015898508.1">
    <property type="nucleotide sequence ID" value="NC_012483.1"/>
</dbReference>
<feature type="transmembrane region" description="Helical" evidence="4">
    <location>
        <begin position="58"/>
        <end position="79"/>
    </location>
</feature>
<evidence type="ECO:0000256" key="2">
    <source>
        <dbReference type="ARBA" id="ARBA00022840"/>
    </source>
</evidence>
<dbReference type="EMBL" id="CP001472">
    <property type="protein sequence ID" value="ACO31936.1"/>
    <property type="molecule type" value="Genomic_DNA"/>
</dbReference>
<dbReference type="InParanoid" id="C1F710"/>
<dbReference type="SUPFAM" id="SSF81665">
    <property type="entry name" value="Calcium ATPase, transmembrane domain M"/>
    <property type="match status" value="1"/>
</dbReference>
<dbReference type="InterPro" id="IPR036187">
    <property type="entry name" value="DNA_mismatch_repair_MutS_sf"/>
</dbReference>